<protein>
    <submittedName>
        <fullName evidence="1">Uncharacterized protein</fullName>
    </submittedName>
</protein>
<evidence type="ECO:0000313" key="1">
    <source>
        <dbReference type="EMBL" id="MCS7484727.1"/>
    </source>
</evidence>
<organism evidence="1 2">
    <name type="scientific">Umezawaea endophytica</name>
    <dbReference type="NCBI Taxonomy" id="1654476"/>
    <lineage>
        <taxon>Bacteria</taxon>
        <taxon>Bacillati</taxon>
        <taxon>Actinomycetota</taxon>
        <taxon>Actinomycetes</taxon>
        <taxon>Pseudonocardiales</taxon>
        <taxon>Pseudonocardiaceae</taxon>
        <taxon>Umezawaea</taxon>
    </lineage>
</organism>
<proteinExistence type="predicted"/>
<reference evidence="1" key="1">
    <citation type="submission" date="2022-08" db="EMBL/GenBank/DDBJ databases">
        <authorList>
            <person name="Tistechok S."/>
            <person name="Samborskyy M."/>
            <person name="Roman I."/>
        </authorList>
    </citation>
    <scope>NUCLEOTIDE SEQUENCE</scope>
    <source>
        <strain evidence="1">DSM 103496</strain>
    </source>
</reference>
<comment type="caution">
    <text evidence="1">The sequence shown here is derived from an EMBL/GenBank/DDBJ whole genome shotgun (WGS) entry which is preliminary data.</text>
</comment>
<dbReference type="Proteomes" id="UP001141259">
    <property type="component" value="Unassembled WGS sequence"/>
</dbReference>
<dbReference type="AlphaFoldDB" id="A0A9X3AJL1"/>
<dbReference type="EMBL" id="JANYMP010000052">
    <property type="protein sequence ID" value="MCS7484727.1"/>
    <property type="molecule type" value="Genomic_DNA"/>
</dbReference>
<dbReference type="RefSeq" id="WP_259630172.1">
    <property type="nucleotide sequence ID" value="NZ_JANYMP010000052.1"/>
</dbReference>
<evidence type="ECO:0000313" key="2">
    <source>
        <dbReference type="Proteomes" id="UP001141259"/>
    </source>
</evidence>
<accession>A0A9X3AJL1</accession>
<sequence>MNTEVVSRTGTLPGELVTAVHPTEALEIAVEQVLAAVRPAVLTDPVSGALRAEESLRSALRGTDHGTDGALEQAMACAEAACEHLHYCELQEARLLLVAARGQLVRANAQRS</sequence>
<gene>
    <name evidence="1" type="ORF">NZH93_48540</name>
</gene>
<keyword evidence="2" id="KW-1185">Reference proteome</keyword>
<name>A0A9X3AJL1_9PSEU</name>